<proteinExistence type="inferred from homology"/>
<keyword evidence="3" id="KW-0859">Xylose metabolism</keyword>
<dbReference type="SUPFAM" id="SSF46785">
    <property type="entry name" value="Winged helix' DNA-binding domain"/>
    <property type="match status" value="1"/>
</dbReference>
<evidence type="ECO:0000256" key="3">
    <source>
        <dbReference type="ARBA" id="ARBA00022629"/>
    </source>
</evidence>
<comment type="caution">
    <text evidence="4">The sequence shown here is derived from an EMBL/GenBank/DDBJ whole genome shotgun (WGS) entry which is preliminary data.</text>
</comment>
<dbReference type="InterPro" id="IPR043129">
    <property type="entry name" value="ATPase_NBD"/>
</dbReference>
<dbReference type="PANTHER" id="PTHR18964">
    <property type="entry name" value="ROK (REPRESSOR, ORF, KINASE) FAMILY"/>
    <property type="match status" value="1"/>
</dbReference>
<dbReference type="CDD" id="cd00090">
    <property type="entry name" value="HTH_ARSR"/>
    <property type="match status" value="1"/>
</dbReference>
<reference evidence="4" key="2">
    <citation type="submission" date="2021-04" db="EMBL/GenBank/DDBJ databases">
        <authorList>
            <person name="Gilroy R."/>
        </authorList>
    </citation>
    <scope>NUCLEOTIDE SEQUENCE</scope>
    <source>
        <strain evidence="4">14324</strain>
    </source>
</reference>
<protein>
    <submittedName>
        <fullName evidence="4">ROK family transcriptional regulator</fullName>
    </submittedName>
</protein>
<evidence type="ECO:0000313" key="5">
    <source>
        <dbReference type="Proteomes" id="UP000824041"/>
    </source>
</evidence>
<comment type="similarity">
    <text evidence="2">Belongs to the ROK (NagC/XylR) family.</text>
</comment>
<comment type="function">
    <text evidence="1">Transcriptional repressor of xylose-utilizing enzymes.</text>
</comment>
<dbReference type="InterPro" id="IPR036388">
    <property type="entry name" value="WH-like_DNA-bd_sf"/>
</dbReference>
<dbReference type="InterPro" id="IPR000600">
    <property type="entry name" value="ROK"/>
</dbReference>
<sequence>MGPENSLTRAQIKRRNRSNIYRVILENPGISRQEIARALDLSLPTVLNNLTDLTEEGLVQKVGALGDTGGRKAYTYGIVPDARTAVGFDITRHHITAVLIDLNGEIMSRIRIRMDFQRTDEYMRRLGEIVGSLIAEAGVKKESVLGVGFGVPGLITEDNQKVFYGKILDFDDVTLGEFSRYISFDGALFNDADAAAYAEFHSHPDLENAFYVMLSNNVGGALIMNGQVWRGRNLCAAEIGHITLDPDGPRCYCGQKGCMDIYCAATVLDSGYDDSLEKFFGHLRQGEEKAVSIWNEYLDHLAKAINVLRLLLDCPIILGGYVGAYMNDYIEELRERAEKLYSFQSPASEVLCCQCRKEAIAAGAALRFITDYIAAI</sequence>
<dbReference type="SUPFAM" id="SSF53067">
    <property type="entry name" value="Actin-like ATPase domain"/>
    <property type="match status" value="1"/>
</dbReference>
<evidence type="ECO:0000256" key="1">
    <source>
        <dbReference type="ARBA" id="ARBA00002486"/>
    </source>
</evidence>
<gene>
    <name evidence="4" type="ORF">IAA21_01140</name>
</gene>
<dbReference type="InterPro" id="IPR011991">
    <property type="entry name" value="ArsR-like_HTH"/>
</dbReference>
<name>A0A9D2IS41_9FIRM</name>
<organism evidence="4 5">
    <name type="scientific">Candidatus Blautia faecigallinarum</name>
    <dbReference type="NCBI Taxonomy" id="2838488"/>
    <lineage>
        <taxon>Bacteria</taxon>
        <taxon>Bacillati</taxon>
        <taxon>Bacillota</taxon>
        <taxon>Clostridia</taxon>
        <taxon>Lachnospirales</taxon>
        <taxon>Lachnospiraceae</taxon>
        <taxon>Blautia</taxon>
    </lineage>
</organism>
<evidence type="ECO:0000313" key="4">
    <source>
        <dbReference type="EMBL" id="HIZ21388.1"/>
    </source>
</evidence>
<dbReference type="EMBL" id="DXBU01000016">
    <property type="protein sequence ID" value="HIZ21388.1"/>
    <property type="molecule type" value="Genomic_DNA"/>
</dbReference>
<dbReference type="Pfam" id="PF13412">
    <property type="entry name" value="HTH_24"/>
    <property type="match status" value="1"/>
</dbReference>
<reference evidence="4" key="1">
    <citation type="journal article" date="2021" name="PeerJ">
        <title>Extensive microbial diversity within the chicken gut microbiome revealed by metagenomics and culture.</title>
        <authorList>
            <person name="Gilroy R."/>
            <person name="Ravi A."/>
            <person name="Getino M."/>
            <person name="Pursley I."/>
            <person name="Horton D.L."/>
            <person name="Alikhan N.F."/>
            <person name="Baker D."/>
            <person name="Gharbi K."/>
            <person name="Hall N."/>
            <person name="Watson M."/>
            <person name="Adriaenssens E.M."/>
            <person name="Foster-Nyarko E."/>
            <person name="Jarju S."/>
            <person name="Secka A."/>
            <person name="Antonio M."/>
            <person name="Oren A."/>
            <person name="Chaudhuri R.R."/>
            <person name="La Ragione R."/>
            <person name="Hildebrand F."/>
            <person name="Pallen M.J."/>
        </authorList>
    </citation>
    <scope>NUCLEOTIDE SEQUENCE</scope>
    <source>
        <strain evidence="4">14324</strain>
    </source>
</reference>
<dbReference type="Gene3D" id="1.10.10.10">
    <property type="entry name" value="Winged helix-like DNA-binding domain superfamily/Winged helix DNA-binding domain"/>
    <property type="match status" value="1"/>
</dbReference>
<dbReference type="Gene3D" id="3.30.420.40">
    <property type="match status" value="2"/>
</dbReference>
<dbReference type="PANTHER" id="PTHR18964:SF110">
    <property type="entry name" value="TRANSCRIPTIONAL REGULATOR, XYLR-RELATED"/>
    <property type="match status" value="1"/>
</dbReference>
<dbReference type="AlphaFoldDB" id="A0A9D2IS41"/>
<dbReference type="Pfam" id="PF00480">
    <property type="entry name" value="ROK"/>
    <property type="match status" value="1"/>
</dbReference>
<dbReference type="GO" id="GO:0042732">
    <property type="term" value="P:D-xylose metabolic process"/>
    <property type="evidence" value="ECO:0007669"/>
    <property type="project" value="UniProtKB-KW"/>
</dbReference>
<dbReference type="Proteomes" id="UP000824041">
    <property type="component" value="Unassembled WGS sequence"/>
</dbReference>
<dbReference type="InterPro" id="IPR036390">
    <property type="entry name" value="WH_DNA-bd_sf"/>
</dbReference>
<keyword evidence="3" id="KW-0119">Carbohydrate metabolism</keyword>
<evidence type="ECO:0000256" key="2">
    <source>
        <dbReference type="ARBA" id="ARBA00006479"/>
    </source>
</evidence>
<accession>A0A9D2IS41</accession>